<name>A0A1W1D2K6_9ZZZZ</name>
<dbReference type="AlphaFoldDB" id="A0A1W1D2K6"/>
<dbReference type="GO" id="GO:0020037">
    <property type="term" value="F:heme binding"/>
    <property type="evidence" value="ECO:0007669"/>
    <property type="project" value="InterPro"/>
</dbReference>
<dbReference type="SUPFAM" id="SSF46626">
    <property type="entry name" value="Cytochrome c"/>
    <property type="match status" value="1"/>
</dbReference>
<organism evidence="1">
    <name type="scientific">hydrothermal vent metagenome</name>
    <dbReference type="NCBI Taxonomy" id="652676"/>
    <lineage>
        <taxon>unclassified sequences</taxon>
        <taxon>metagenomes</taxon>
        <taxon>ecological metagenomes</taxon>
    </lineage>
</organism>
<proteinExistence type="predicted"/>
<dbReference type="Gene3D" id="1.10.760.10">
    <property type="entry name" value="Cytochrome c-like domain"/>
    <property type="match status" value="1"/>
</dbReference>
<protein>
    <submittedName>
        <fullName evidence="1">Cytochrome c551/c552</fullName>
    </submittedName>
</protein>
<accession>A0A1W1D2K6</accession>
<dbReference type="GO" id="GO:0009055">
    <property type="term" value="F:electron transfer activity"/>
    <property type="evidence" value="ECO:0007669"/>
    <property type="project" value="InterPro"/>
</dbReference>
<evidence type="ECO:0000313" key="1">
    <source>
        <dbReference type="EMBL" id="SFV74871.1"/>
    </source>
</evidence>
<dbReference type="InterPro" id="IPR036909">
    <property type="entry name" value="Cyt_c-like_dom_sf"/>
</dbReference>
<gene>
    <name evidence="1" type="ORF">MNB_SM-3-600</name>
</gene>
<reference evidence="1" key="1">
    <citation type="submission" date="2016-10" db="EMBL/GenBank/DDBJ databases">
        <authorList>
            <person name="de Groot N.N."/>
        </authorList>
    </citation>
    <scope>NUCLEOTIDE SEQUENCE</scope>
</reference>
<dbReference type="EMBL" id="FPHP01000008">
    <property type="protein sequence ID" value="SFV74871.1"/>
    <property type="molecule type" value="Genomic_DNA"/>
</dbReference>
<sequence>MKKTVVFTMIMAGSLFAQVESKIEVPEIHYAMKQAKGFETFQANCSMCHSFGYILNQGLQSHKFWEEKVQKMRNAFHAPIADKDAKVIVEYLYKNYGNGKLK</sequence>